<accession>A0A6B0THW5</accession>
<keyword evidence="3" id="KW-0676">Redox-active center</keyword>
<proteinExistence type="predicted"/>
<feature type="signal peptide" evidence="4">
    <location>
        <begin position="1"/>
        <end position="31"/>
    </location>
</feature>
<evidence type="ECO:0000313" key="6">
    <source>
        <dbReference type="EMBL" id="MXU63990.1"/>
    </source>
</evidence>
<dbReference type="AlphaFoldDB" id="A0A6B0THW5"/>
<dbReference type="Pfam" id="PF08534">
    <property type="entry name" value="Redoxin"/>
    <property type="match status" value="1"/>
</dbReference>
<comment type="caution">
    <text evidence="6">The sequence shown here is derived from an EMBL/GenBank/DDBJ whole genome shotgun (WGS) entry which is preliminary data.</text>
</comment>
<name>A0A6B0THW5_9RHOB</name>
<keyword evidence="4" id="KW-0732">Signal</keyword>
<evidence type="ECO:0000313" key="7">
    <source>
        <dbReference type="Proteomes" id="UP000436016"/>
    </source>
</evidence>
<dbReference type="EMBL" id="WUWG01000001">
    <property type="protein sequence ID" value="MXU63990.1"/>
    <property type="molecule type" value="Genomic_DNA"/>
</dbReference>
<keyword evidence="7" id="KW-1185">Reference proteome</keyword>
<evidence type="ECO:0000259" key="5">
    <source>
        <dbReference type="PROSITE" id="PS51352"/>
    </source>
</evidence>
<sequence length="199" mass="21269">MTRLRTRPLFTTALALMLYAALPASVNPAGAAGLSPGDRDAIIEMRTGDMRKLVIHKEPRAPAEIGFTDEAGNALHFNDTNGQLRVVNFWATWCAPCRAEMPTLDRLSEARPGSVLAIATGRNTLSGLKSFNAETGVEHLPILLDPKGALARSLGVLGLPTTLILDAEGREIARLQGEADWFADETLAVLDALQAALDS</sequence>
<dbReference type="PANTHER" id="PTHR42852">
    <property type="entry name" value="THIOL:DISULFIDE INTERCHANGE PROTEIN DSBE"/>
    <property type="match status" value="1"/>
</dbReference>
<reference evidence="6 7" key="1">
    <citation type="submission" date="2019-12" db="EMBL/GenBank/DDBJ databases">
        <title>Strain KN286 was isolated from seawater, which was collected from Caroline Seamount in the tropical western Pacific.</title>
        <authorList>
            <person name="Wang Q."/>
        </authorList>
    </citation>
    <scope>NUCLEOTIDE SEQUENCE [LARGE SCALE GENOMIC DNA]</scope>
    <source>
        <strain evidence="6 7">KN286</strain>
    </source>
</reference>
<dbReference type="InterPro" id="IPR013766">
    <property type="entry name" value="Thioredoxin_domain"/>
</dbReference>
<dbReference type="SUPFAM" id="SSF52833">
    <property type="entry name" value="Thioredoxin-like"/>
    <property type="match status" value="1"/>
</dbReference>
<comment type="subcellular location">
    <subcellularLocation>
        <location evidence="1">Cell envelope</location>
    </subcellularLocation>
</comment>
<dbReference type="PROSITE" id="PS51352">
    <property type="entry name" value="THIOREDOXIN_2"/>
    <property type="match status" value="1"/>
</dbReference>
<dbReference type="InterPro" id="IPR036249">
    <property type="entry name" value="Thioredoxin-like_sf"/>
</dbReference>
<dbReference type="InterPro" id="IPR050553">
    <property type="entry name" value="Thioredoxin_ResA/DsbE_sf"/>
</dbReference>
<dbReference type="CDD" id="cd02966">
    <property type="entry name" value="TlpA_like_family"/>
    <property type="match status" value="1"/>
</dbReference>
<keyword evidence="2" id="KW-0201">Cytochrome c-type biogenesis</keyword>
<dbReference type="GO" id="GO:0017004">
    <property type="term" value="P:cytochrome complex assembly"/>
    <property type="evidence" value="ECO:0007669"/>
    <property type="project" value="UniProtKB-KW"/>
</dbReference>
<evidence type="ECO:0000256" key="4">
    <source>
        <dbReference type="SAM" id="SignalP"/>
    </source>
</evidence>
<feature type="chain" id="PRO_5025434828" evidence="4">
    <location>
        <begin position="32"/>
        <end position="199"/>
    </location>
</feature>
<dbReference type="PANTHER" id="PTHR42852:SF18">
    <property type="entry name" value="CHROMOSOME UNDETERMINED SCAFFOLD_47, WHOLE GENOME SHOTGUN SEQUENCE"/>
    <property type="match status" value="1"/>
</dbReference>
<dbReference type="RefSeq" id="WP_160851001.1">
    <property type="nucleotide sequence ID" value="NZ_WUWG01000001.1"/>
</dbReference>
<protein>
    <submittedName>
        <fullName evidence="6">Redoxin family protein</fullName>
    </submittedName>
</protein>
<gene>
    <name evidence="6" type="ORF">GSH16_00925</name>
</gene>
<dbReference type="InterPro" id="IPR017937">
    <property type="entry name" value="Thioredoxin_CS"/>
</dbReference>
<evidence type="ECO:0000256" key="3">
    <source>
        <dbReference type="ARBA" id="ARBA00023284"/>
    </source>
</evidence>
<dbReference type="GO" id="GO:0030313">
    <property type="term" value="C:cell envelope"/>
    <property type="evidence" value="ECO:0007669"/>
    <property type="project" value="UniProtKB-SubCell"/>
</dbReference>
<dbReference type="InterPro" id="IPR013740">
    <property type="entry name" value="Redoxin"/>
</dbReference>
<dbReference type="Gene3D" id="3.40.30.10">
    <property type="entry name" value="Glutaredoxin"/>
    <property type="match status" value="1"/>
</dbReference>
<evidence type="ECO:0000256" key="2">
    <source>
        <dbReference type="ARBA" id="ARBA00022748"/>
    </source>
</evidence>
<evidence type="ECO:0000256" key="1">
    <source>
        <dbReference type="ARBA" id="ARBA00004196"/>
    </source>
</evidence>
<dbReference type="PROSITE" id="PS00194">
    <property type="entry name" value="THIOREDOXIN_1"/>
    <property type="match status" value="1"/>
</dbReference>
<organism evidence="6 7">
    <name type="scientific">Oceanomicrobium pacificus</name>
    <dbReference type="NCBI Taxonomy" id="2692916"/>
    <lineage>
        <taxon>Bacteria</taxon>
        <taxon>Pseudomonadati</taxon>
        <taxon>Pseudomonadota</taxon>
        <taxon>Alphaproteobacteria</taxon>
        <taxon>Rhodobacterales</taxon>
        <taxon>Paracoccaceae</taxon>
        <taxon>Oceanomicrobium</taxon>
    </lineage>
</organism>
<feature type="domain" description="Thioredoxin" evidence="5">
    <location>
        <begin position="52"/>
        <end position="195"/>
    </location>
</feature>
<dbReference type="GO" id="GO:0015036">
    <property type="term" value="F:disulfide oxidoreductase activity"/>
    <property type="evidence" value="ECO:0007669"/>
    <property type="project" value="UniProtKB-ARBA"/>
</dbReference>
<dbReference type="Proteomes" id="UP000436016">
    <property type="component" value="Unassembled WGS sequence"/>
</dbReference>